<organism evidence="7 8">
    <name type="scientific">Mucor saturninus</name>
    <dbReference type="NCBI Taxonomy" id="64648"/>
    <lineage>
        <taxon>Eukaryota</taxon>
        <taxon>Fungi</taxon>
        <taxon>Fungi incertae sedis</taxon>
        <taxon>Mucoromycota</taxon>
        <taxon>Mucoromycotina</taxon>
        <taxon>Mucoromycetes</taxon>
        <taxon>Mucorales</taxon>
        <taxon>Mucorineae</taxon>
        <taxon>Mucoraceae</taxon>
        <taxon>Mucor</taxon>
    </lineage>
</organism>
<reference evidence="7" key="1">
    <citation type="submission" date="2020-12" db="EMBL/GenBank/DDBJ databases">
        <title>Metabolic potential, ecology and presence of endohyphal bacteria is reflected in genomic diversity of Mucoromycotina.</title>
        <authorList>
            <person name="Muszewska A."/>
            <person name="Okrasinska A."/>
            <person name="Steczkiewicz K."/>
            <person name="Drgas O."/>
            <person name="Orlowska M."/>
            <person name="Perlinska-Lenart U."/>
            <person name="Aleksandrzak-Piekarczyk T."/>
            <person name="Szatraj K."/>
            <person name="Zielenkiewicz U."/>
            <person name="Pilsyk S."/>
            <person name="Malc E."/>
            <person name="Mieczkowski P."/>
            <person name="Kruszewska J.S."/>
            <person name="Biernat P."/>
            <person name="Pawlowska J."/>
        </authorList>
    </citation>
    <scope>NUCLEOTIDE SEQUENCE</scope>
    <source>
        <strain evidence="7">WA0000017839</strain>
    </source>
</reference>
<feature type="region of interest" description="Disordered" evidence="4">
    <location>
        <begin position="495"/>
        <end position="514"/>
    </location>
</feature>
<dbReference type="InterPro" id="IPR033133">
    <property type="entry name" value="PUM-HD"/>
</dbReference>
<dbReference type="Gene3D" id="1.25.10.10">
    <property type="entry name" value="Leucine-rich Repeat Variant"/>
    <property type="match status" value="1"/>
</dbReference>
<name>A0A8H7QNM7_9FUNG</name>
<dbReference type="GO" id="GO:0000288">
    <property type="term" value="P:nuclear-transcribed mRNA catabolic process, deadenylation-dependent decay"/>
    <property type="evidence" value="ECO:0007669"/>
    <property type="project" value="TreeGrafter"/>
</dbReference>
<dbReference type="InterPro" id="IPR016024">
    <property type="entry name" value="ARM-type_fold"/>
</dbReference>
<keyword evidence="2" id="KW-0694">RNA-binding</keyword>
<gene>
    <name evidence="7" type="ORF">INT47_005987</name>
</gene>
<dbReference type="EMBL" id="JAEPRD010000166">
    <property type="protein sequence ID" value="KAG2195619.1"/>
    <property type="molecule type" value="Genomic_DNA"/>
</dbReference>
<evidence type="ECO:0000313" key="7">
    <source>
        <dbReference type="EMBL" id="KAG2195619.1"/>
    </source>
</evidence>
<evidence type="ECO:0000313" key="8">
    <source>
        <dbReference type="Proteomes" id="UP000603453"/>
    </source>
</evidence>
<dbReference type="Gene3D" id="3.30.70.330">
    <property type="match status" value="2"/>
</dbReference>
<proteinExistence type="predicted"/>
<sequence>MEQQVLSAAFPILILGLGWTGQFLAELLVSLQLNYAATTRDGRNNTIAWNLPSDAKDMDVSPLPFAQTVLVTFPVMQPECMTALMDAYQKQHNQTSQWILLSSTRPFKGDPATRHTPLDRTKDTGRMGAEDVILERGGSVLHLAGLWGDQRLPKNWVPRFATTEAIRNKLLNRQLHLIHGKDVARSIVAVHENFRPGERWIVTDNGCYDWIRLFLAWGNTEQIVIARDLAQHDETCHKALGEGTLEDIVRCGGVKPKLDSTEFWDTFQLQPTEQPYNMDFMWAGDIPNNRKHSSYLPTANTTHMSENSAHARLNLTPPVVRRSRADTMPSTSPFNLYSPLNVVAQQRPDRSSLTNDLLFHSAMSSPLDENASDSIASTLASLGLNTTEDHDTHHHHHHHHQLQQQQQQQEHVQRREYFEPRNPSNNNNNHEMMSFSPFHTITKRPRAISLGMVDSSAFSPFDLPFQHQPQEPSPPVIGKEKEYPSRLLFSRMDAHEEEEVDFGTPEDDTDTDTQTPSRALWLGNINPSLSVPDLHKMFGRYGRVESARILSDKECAFVNFESVESALAAKEDLVNRLGCMVAGSVVKVGFGKADVNVAMALTNEAGPNAQGPTRALWVGNIPANINPSVLRSLFQSFGVIESIRILSHKNCGFVNFERQEDAVRARKSLQNKEILGLGSGTVRIGFAKAPTNNPDEVIQDVVISGNTITSYPTPNTIAAAAAASHHVNTMHTQPVVAEQEETTQWATVIMMASMMMNASQQKDGSPVPSPSSSTTSSSTNHRLATERKLIMQQLGYTSKDEVERIPITYFSTIPPVPEFGTERMLGPLRLREIRKLLDNGQGIHEHIAQECMDEIVELCSDYIGNTVVQKLFEFCSEETKLVMIEKIAPYLASIGIHKNGTWAAQKMIDTATTEDQIRLICTNIAPYVPLLLLDQFGNYVVQCCLRMGPVRNGYIFDAIVHKCWEIGQGRFGARAVRAILENPIVTKDQQIYVAAAIMQNALLLTTNANGSILLNWLLDTSGLLGHFRALCNTNN</sequence>
<dbReference type="InterPro" id="IPR052645">
    <property type="entry name" value="Pumilio_domain_protein"/>
</dbReference>
<feature type="domain" description="PUM-HD" evidence="6">
    <location>
        <begin position="785"/>
        <end position="1035"/>
    </location>
</feature>
<dbReference type="InterPro" id="IPR000504">
    <property type="entry name" value="RRM_dom"/>
</dbReference>
<dbReference type="Pfam" id="PF00076">
    <property type="entry name" value="RRM_1"/>
    <property type="match status" value="2"/>
</dbReference>
<evidence type="ECO:0000256" key="2">
    <source>
        <dbReference type="PROSITE-ProRule" id="PRU00176"/>
    </source>
</evidence>
<accession>A0A8H7QNM7</accession>
<dbReference type="PANTHER" id="PTHR47093">
    <property type="entry name" value="PROTEIN JSN1-RELATED"/>
    <property type="match status" value="1"/>
</dbReference>
<feature type="domain" description="RRM" evidence="5">
    <location>
        <begin position="518"/>
        <end position="593"/>
    </location>
</feature>
<dbReference type="InterPro" id="IPR012677">
    <property type="entry name" value="Nucleotide-bd_a/b_plait_sf"/>
</dbReference>
<dbReference type="AlphaFoldDB" id="A0A8H7QNM7"/>
<dbReference type="SUPFAM" id="SSF48371">
    <property type="entry name" value="ARM repeat"/>
    <property type="match status" value="1"/>
</dbReference>
<feature type="domain" description="RRM" evidence="5">
    <location>
        <begin position="614"/>
        <end position="689"/>
    </location>
</feature>
<evidence type="ECO:0000259" key="6">
    <source>
        <dbReference type="PROSITE" id="PS50303"/>
    </source>
</evidence>
<feature type="compositionally biased region" description="Low complexity" evidence="4">
    <location>
        <begin position="770"/>
        <end position="779"/>
    </location>
</feature>
<evidence type="ECO:0000259" key="5">
    <source>
        <dbReference type="PROSITE" id="PS50102"/>
    </source>
</evidence>
<dbReference type="InterPro" id="IPR011989">
    <property type="entry name" value="ARM-like"/>
</dbReference>
<evidence type="ECO:0000256" key="1">
    <source>
        <dbReference type="ARBA" id="ARBA00022737"/>
    </source>
</evidence>
<keyword evidence="1" id="KW-0677">Repeat</keyword>
<protein>
    <submittedName>
        <fullName evidence="7">Uncharacterized protein</fullName>
    </submittedName>
</protein>
<keyword evidence="8" id="KW-1185">Reference proteome</keyword>
<dbReference type="PROSITE" id="PS50302">
    <property type="entry name" value="PUM"/>
    <property type="match status" value="2"/>
</dbReference>
<feature type="region of interest" description="Disordered" evidence="4">
    <location>
        <begin position="758"/>
        <end position="784"/>
    </location>
</feature>
<dbReference type="Pfam" id="PF00806">
    <property type="entry name" value="PUF"/>
    <property type="match status" value="3"/>
</dbReference>
<dbReference type="GO" id="GO:0003723">
    <property type="term" value="F:RNA binding"/>
    <property type="evidence" value="ECO:0007669"/>
    <property type="project" value="UniProtKB-UniRule"/>
</dbReference>
<dbReference type="InterPro" id="IPR001313">
    <property type="entry name" value="Pumilio_RNA-bd_rpt"/>
</dbReference>
<dbReference type="PROSITE" id="PS50303">
    <property type="entry name" value="PUM_HD"/>
    <property type="match status" value="1"/>
</dbReference>
<dbReference type="Gene3D" id="3.40.50.720">
    <property type="entry name" value="NAD(P)-binding Rossmann-like Domain"/>
    <property type="match status" value="1"/>
</dbReference>
<dbReference type="CDD" id="cd00590">
    <property type="entry name" value="RRM_SF"/>
    <property type="match status" value="2"/>
</dbReference>
<comment type="caution">
    <text evidence="7">The sequence shown here is derived from an EMBL/GenBank/DDBJ whole genome shotgun (WGS) entry which is preliminary data.</text>
</comment>
<feature type="region of interest" description="Disordered" evidence="4">
    <location>
        <begin position="386"/>
        <end position="414"/>
    </location>
</feature>
<dbReference type="OrthoDB" id="2017782at2759"/>
<feature type="compositionally biased region" description="Acidic residues" evidence="4">
    <location>
        <begin position="495"/>
        <end position="511"/>
    </location>
</feature>
<dbReference type="Proteomes" id="UP000603453">
    <property type="component" value="Unassembled WGS sequence"/>
</dbReference>
<feature type="repeat" description="Pumilio" evidence="3">
    <location>
        <begin position="850"/>
        <end position="885"/>
    </location>
</feature>
<dbReference type="PANTHER" id="PTHR47093:SF1">
    <property type="entry name" value="PROTEIN JSN1-RELATED"/>
    <property type="match status" value="1"/>
</dbReference>
<feature type="repeat" description="Pumilio" evidence="3">
    <location>
        <begin position="923"/>
        <end position="961"/>
    </location>
</feature>
<dbReference type="SMART" id="SM00360">
    <property type="entry name" value="RRM"/>
    <property type="match status" value="2"/>
</dbReference>
<dbReference type="SMART" id="SM00025">
    <property type="entry name" value="Pumilio"/>
    <property type="match status" value="4"/>
</dbReference>
<evidence type="ECO:0000256" key="3">
    <source>
        <dbReference type="PROSITE-ProRule" id="PRU00317"/>
    </source>
</evidence>
<dbReference type="PROSITE" id="PS50102">
    <property type="entry name" value="RRM"/>
    <property type="match status" value="2"/>
</dbReference>
<evidence type="ECO:0000256" key="4">
    <source>
        <dbReference type="SAM" id="MobiDB-lite"/>
    </source>
</evidence>
<dbReference type="SUPFAM" id="SSF54928">
    <property type="entry name" value="RNA-binding domain, RBD"/>
    <property type="match status" value="2"/>
</dbReference>
<dbReference type="InterPro" id="IPR035979">
    <property type="entry name" value="RBD_domain_sf"/>
</dbReference>